<feature type="transmembrane region" description="Helical" evidence="1">
    <location>
        <begin position="52"/>
        <end position="73"/>
    </location>
</feature>
<dbReference type="RefSeq" id="WP_119058972.1">
    <property type="nucleotide sequence ID" value="NZ_UNSC01000001.1"/>
</dbReference>
<name>A0A383TUT0_9FLAO</name>
<dbReference type="EMBL" id="UNSC01000001">
    <property type="protein sequence ID" value="SZD71394.1"/>
    <property type="molecule type" value="Genomic_DNA"/>
</dbReference>
<accession>A0A383TUT0</accession>
<organism evidence="2 3">
    <name type="scientific">Candidatus Ornithobacterium hominis</name>
    <dbReference type="NCBI Taxonomy" id="2497989"/>
    <lineage>
        <taxon>Bacteria</taxon>
        <taxon>Pseudomonadati</taxon>
        <taxon>Bacteroidota</taxon>
        <taxon>Flavobacteriia</taxon>
        <taxon>Flavobacteriales</taxon>
        <taxon>Weeksellaceae</taxon>
        <taxon>Ornithobacterium</taxon>
    </lineage>
</organism>
<keyword evidence="1" id="KW-0472">Membrane</keyword>
<keyword evidence="1" id="KW-1133">Transmembrane helix</keyword>
<dbReference type="AlphaFoldDB" id="A0A383TUT0"/>
<keyword evidence="3" id="KW-1185">Reference proteome</keyword>
<reference evidence="2 3" key="1">
    <citation type="submission" date="2018-09" db="EMBL/GenBank/DDBJ databases">
        <authorList>
            <consortium name="Pathogen Informatics"/>
        </authorList>
    </citation>
    <scope>NUCLEOTIDE SEQUENCE [LARGE SCALE GENOMIC DNA]</scope>
    <source>
        <strain evidence="2 3">OH-22767</strain>
    </source>
</reference>
<evidence type="ECO:0000256" key="1">
    <source>
        <dbReference type="SAM" id="Phobius"/>
    </source>
</evidence>
<keyword evidence="1" id="KW-0812">Transmembrane</keyword>
<dbReference type="SUPFAM" id="SSF53756">
    <property type="entry name" value="UDP-Glycosyltransferase/glycogen phosphorylase"/>
    <property type="match status" value="1"/>
</dbReference>
<gene>
    <name evidence="2" type="ORF">SAMEA104719789_00493</name>
</gene>
<dbReference type="OrthoDB" id="8704783at2"/>
<sequence>MKKEVIETLTYIEKNHSVYEWKYGDIDLWPLVKSQIHSLNNSRKHSKNTKPIIQKNILILFIESVYFFIKLLLIRKKEIIFLAAKTYRIAENNILKSKYFVPDFSNSIEIEYAKKSESKYKDGNRIIFLDKLIFIFVLFFKIIPSKKRQIYTPDLDIIEKYITTQNALSIKNTLKNIEKNENYINSIICICKILLYFNKIKTLNVLCYYNLEPFLFIYVCNKHNIKTIDYQHGGQGKSHPMYLFSNLKKPLNTLPKYFYTWDEIGKEHINSWCRKARIKTINYGNSWIKHNTNFSDKNLLHSEKKIIIYTLQLEDINQFIIDAIQLTPKEYIWYIRLHPRGNHMKSKLQETILNKALSEKVEIEKANSIPLPLILESCFVHISSSSGSITEAYLLGKKSIIISSSGAKAYNEYIKTGDAFDLSSQNPQELINLIQSLNQ</sequence>
<dbReference type="Proteomes" id="UP000262142">
    <property type="component" value="Unassembled WGS sequence"/>
</dbReference>
<evidence type="ECO:0000313" key="2">
    <source>
        <dbReference type="EMBL" id="SZD71394.1"/>
    </source>
</evidence>
<evidence type="ECO:0000313" key="3">
    <source>
        <dbReference type="Proteomes" id="UP000262142"/>
    </source>
</evidence>
<protein>
    <submittedName>
        <fullName evidence="2">Uncharacterized protein</fullName>
    </submittedName>
</protein>
<proteinExistence type="predicted"/>